<sequence>MCREGRAKVHHHGLGNLSPIIITLLVLLAMALLAFKHVGGY</sequence>
<keyword evidence="3" id="KW-1185">Reference proteome</keyword>
<evidence type="ECO:0000313" key="2">
    <source>
        <dbReference type="EMBL" id="GIH68843.1"/>
    </source>
</evidence>
<proteinExistence type="predicted"/>
<keyword evidence="1" id="KW-0472">Membrane</keyword>
<accession>A0A8J3R5F5</accession>
<reference evidence="2" key="1">
    <citation type="submission" date="2021-01" db="EMBL/GenBank/DDBJ databases">
        <title>Whole genome shotgun sequence of Sphaerimonospora thailandensis NBRC 107569.</title>
        <authorList>
            <person name="Komaki H."/>
            <person name="Tamura T."/>
        </authorList>
    </citation>
    <scope>NUCLEOTIDE SEQUENCE</scope>
    <source>
        <strain evidence="2">NBRC 107569</strain>
    </source>
</reference>
<protein>
    <submittedName>
        <fullName evidence="2">Uncharacterized protein</fullName>
    </submittedName>
</protein>
<evidence type="ECO:0000313" key="3">
    <source>
        <dbReference type="Proteomes" id="UP000610966"/>
    </source>
</evidence>
<name>A0A8J3R5F5_9ACTN</name>
<comment type="caution">
    <text evidence="2">The sequence shown here is derived from an EMBL/GenBank/DDBJ whole genome shotgun (WGS) entry which is preliminary data.</text>
</comment>
<evidence type="ECO:0000256" key="1">
    <source>
        <dbReference type="SAM" id="Phobius"/>
    </source>
</evidence>
<dbReference type="Proteomes" id="UP000610966">
    <property type="component" value="Unassembled WGS sequence"/>
</dbReference>
<keyword evidence="1" id="KW-1133">Transmembrane helix</keyword>
<organism evidence="2 3">
    <name type="scientific">Sphaerimonospora thailandensis</name>
    <dbReference type="NCBI Taxonomy" id="795644"/>
    <lineage>
        <taxon>Bacteria</taxon>
        <taxon>Bacillati</taxon>
        <taxon>Actinomycetota</taxon>
        <taxon>Actinomycetes</taxon>
        <taxon>Streptosporangiales</taxon>
        <taxon>Streptosporangiaceae</taxon>
        <taxon>Sphaerimonospora</taxon>
    </lineage>
</organism>
<gene>
    <name evidence="2" type="ORF">Mth01_10960</name>
</gene>
<dbReference type="AlphaFoldDB" id="A0A8J3R5F5"/>
<feature type="transmembrane region" description="Helical" evidence="1">
    <location>
        <begin position="17"/>
        <end position="35"/>
    </location>
</feature>
<keyword evidence="1" id="KW-0812">Transmembrane</keyword>
<dbReference type="EMBL" id="BOOG01000011">
    <property type="protein sequence ID" value="GIH68843.1"/>
    <property type="molecule type" value="Genomic_DNA"/>
</dbReference>